<accession>A0AA39QFG5</accession>
<name>A0AA39QFG5_9AGAR</name>
<dbReference type="EMBL" id="JAUEPU010000005">
    <property type="protein sequence ID" value="KAK0501925.1"/>
    <property type="molecule type" value="Genomic_DNA"/>
</dbReference>
<proteinExistence type="predicted"/>
<sequence>MSWVMGGGVEAKGIGPKMTQSLHQHWTSSALGRGDAPVLCCVLLVASDGGNDVPEPETGLQAELQWGVWVEMRGTTLGGGFHVRKNLKIWPAFEAHKLRNVAVETSLRRRGENRYFPSLLVLHHNEVERTDELTAIVKLEREEKVAEEKGERDFLKSEREPVRVP</sequence>
<feature type="region of interest" description="Disordered" evidence="1">
    <location>
        <begin position="146"/>
        <end position="165"/>
    </location>
</feature>
<evidence type="ECO:0000313" key="3">
    <source>
        <dbReference type="Proteomes" id="UP001175228"/>
    </source>
</evidence>
<dbReference type="Proteomes" id="UP001175228">
    <property type="component" value="Unassembled WGS sequence"/>
</dbReference>
<reference evidence="2" key="1">
    <citation type="submission" date="2023-06" db="EMBL/GenBank/DDBJ databases">
        <authorList>
            <consortium name="Lawrence Berkeley National Laboratory"/>
            <person name="Ahrendt S."/>
            <person name="Sahu N."/>
            <person name="Indic B."/>
            <person name="Wong-Bajracharya J."/>
            <person name="Merenyi Z."/>
            <person name="Ke H.-M."/>
            <person name="Monk M."/>
            <person name="Kocsube S."/>
            <person name="Drula E."/>
            <person name="Lipzen A."/>
            <person name="Balint B."/>
            <person name="Henrissat B."/>
            <person name="Andreopoulos B."/>
            <person name="Martin F.M."/>
            <person name="Harder C.B."/>
            <person name="Rigling D."/>
            <person name="Ford K.L."/>
            <person name="Foster G.D."/>
            <person name="Pangilinan J."/>
            <person name="Papanicolaou A."/>
            <person name="Barry K."/>
            <person name="LaButti K."/>
            <person name="Viragh M."/>
            <person name="Koriabine M."/>
            <person name="Yan M."/>
            <person name="Riley R."/>
            <person name="Champramary S."/>
            <person name="Plett K.L."/>
            <person name="Tsai I.J."/>
            <person name="Slot J."/>
            <person name="Sipos G."/>
            <person name="Plett J."/>
            <person name="Nagy L.G."/>
            <person name="Grigoriev I.V."/>
        </authorList>
    </citation>
    <scope>NUCLEOTIDE SEQUENCE</scope>
    <source>
        <strain evidence="2">HWK02</strain>
    </source>
</reference>
<dbReference type="AlphaFoldDB" id="A0AA39QFG5"/>
<comment type="caution">
    <text evidence="2">The sequence shown here is derived from an EMBL/GenBank/DDBJ whole genome shotgun (WGS) entry which is preliminary data.</text>
</comment>
<evidence type="ECO:0000256" key="1">
    <source>
        <dbReference type="SAM" id="MobiDB-lite"/>
    </source>
</evidence>
<protein>
    <submittedName>
        <fullName evidence="2">Uncharacterized protein</fullName>
    </submittedName>
</protein>
<evidence type="ECO:0000313" key="2">
    <source>
        <dbReference type="EMBL" id="KAK0501925.1"/>
    </source>
</evidence>
<organism evidence="2 3">
    <name type="scientific">Armillaria luteobubalina</name>
    <dbReference type="NCBI Taxonomy" id="153913"/>
    <lineage>
        <taxon>Eukaryota</taxon>
        <taxon>Fungi</taxon>
        <taxon>Dikarya</taxon>
        <taxon>Basidiomycota</taxon>
        <taxon>Agaricomycotina</taxon>
        <taxon>Agaricomycetes</taxon>
        <taxon>Agaricomycetidae</taxon>
        <taxon>Agaricales</taxon>
        <taxon>Marasmiineae</taxon>
        <taxon>Physalacriaceae</taxon>
        <taxon>Armillaria</taxon>
    </lineage>
</organism>
<keyword evidence="3" id="KW-1185">Reference proteome</keyword>
<gene>
    <name evidence="2" type="ORF">EDD18DRAFT_1100429</name>
</gene>